<dbReference type="Gene3D" id="3.30.360.10">
    <property type="entry name" value="Dihydrodipicolinate Reductase, domain 2"/>
    <property type="match status" value="1"/>
</dbReference>
<accession>A0A644TC41</accession>
<dbReference type="InterPro" id="IPR036291">
    <property type="entry name" value="NAD(P)-bd_dom_sf"/>
</dbReference>
<dbReference type="InterPro" id="IPR052515">
    <property type="entry name" value="Gfo/Idh/MocA_Oxidoreductase"/>
</dbReference>
<dbReference type="Pfam" id="PF01408">
    <property type="entry name" value="GFO_IDH_MocA"/>
    <property type="match status" value="1"/>
</dbReference>
<dbReference type="PANTHER" id="PTHR43249:SF1">
    <property type="entry name" value="D-GLUCOSIDE 3-DEHYDROGENASE"/>
    <property type="match status" value="1"/>
</dbReference>
<organism evidence="3">
    <name type="scientific">bioreactor metagenome</name>
    <dbReference type="NCBI Taxonomy" id="1076179"/>
    <lineage>
        <taxon>unclassified sequences</taxon>
        <taxon>metagenomes</taxon>
        <taxon>ecological metagenomes</taxon>
    </lineage>
</organism>
<sequence length="357" mass="38991">MEKTRFGLYGYGKVAQLHARALATCENAQLVSVCGRDIRKASAFAVQWGIQARDSAQEMADRDKAEAVIVTTPHPLHAQSSLECLRAGLHVLVEKPMALRVADCDAMIAAALAERRSLGVISQRRWYPSTRRIKTAIDQGLIGSPLLGQVTILGWRDQAYYRSDPWRGSWTGEGGGVIVNQAPHQLDLLAWFMGSVSAVQGSWINANHPYIEVDDSAVATVRFANGGLGSIFVSNSQKPGIHAKVAVHGSSGASLGVQTDGGAMFIAGMSGVLEPPYIDLWTIPGQEDMPATWKIEDAQYFSRIDPTWHFFQLQVEDFAAAIREGRRPAVSGEEGREAVKIIEGIYRSQKTEALVRY</sequence>
<dbReference type="SUPFAM" id="SSF55347">
    <property type="entry name" value="Glyceraldehyde-3-phosphate dehydrogenase-like, C-terminal domain"/>
    <property type="match status" value="1"/>
</dbReference>
<dbReference type="SUPFAM" id="SSF51735">
    <property type="entry name" value="NAD(P)-binding Rossmann-fold domains"/>
    <property type="match status" value="1"/>
</dbReference>
<reference evidence="3" key="1">
    <citation type="submission" date="2019-08" db="EMBL/GenBank/DDBJ databases">
        <authorList>
            <person name="Kucharzyk K."/>
            <person name="Murdoch R.W."/>
            <person name="Higgins S."/>
            <person name="Loffler F."/>
        </authorList>
    </citation>
    <scope>NUCLEOTIDE SEQUENCE</scope>
</reference>
<feature type="domain" description="GFO/IDH/MocA-like oxidoreductase" evidence="2">
    <location>
        <begin position="131"/>
        <end position="252"/>
    </location>
</feature>
<comment type="caution">
    <text evidence="3">The sequence shown here is derived from an EMBL/GenBank/DDBJ whole genome shotgun (WGS) entry which is preliminary data.</text>
</comment>
<dbReference type="InterPro" id="IPR055170">
    <property type="entry name" value="GFO_IDH_MocA-like_dom"/>
</dbReference>
<feature type="domain" description="Gfo/Idh/MocA-like oxidoreductase N-terminal" evidence="1">
    <location>
        <begin position="5"/>
        <end position="116"/>
    </location>
</feature>
<evidence type="ECO:0000259" key="1">
    <source>
        <dbReference type="Pfam" id="PF01408"/>
    </source>
</evidence>
<protein>
    <submittedName>
        <fullName evidence="3">Glucose--fructose oxidoreductase</fullName>
        <ecNumber evidence="3">1.1.99.28</ecNumber>
    </submittedName>
</protein>
<dbReference type="Pfam" id="PF22725">
    <property type="entry name" value="GFO_IDH_MocA_C3"/>
    <property type="match status" value="1"/>
</dbReference>
<dbReference type="Gene3D" id="3.40.50.720">
    <property type="entry name" value="NAD(P)-binding Rossmann-like Domain"/>
    <property type="match status" value="1"/>
</dbReference>
<dbReference type="GO" id="GO:0000166">
    <property type="term" value="F:nucleotide binding"/>
    <property type="evidence" value="ECO:0007669"/>
    <property type="project" value="InterPro"/>
</dbReference>
<keyword evidence="3" id="KW-0560">Oxidoreductase</keyword>
<evidence type="ECO:0000259" key="2">
    <source>
        <dbReference type="Pfam" id="PF22725"/>
    </source>
</evidence>
<dbReference type="EC" id="1.1.99.28" evidence="3"/>
<dbReference type="InterPro" id="IPR000683">
    <property type="entry name" value="Gfo/Idh/MocA-like_OxRdtase_N"/>
</dbReference>
<gene>
    <name evidence="3" type="primary">gfo_2</name>
    <name evidence="3" type="ORF">SDC9_10143</name>
</gene>
<dbReference type="GO" id="GO:0047061">
    <property type="term" value="F:glucose-fructose oxidoreductase activity"/>
    <property type="evidence" value="ECO:0007669"/>
    <property type="project" value="UniProtKB-EC"/>
</dbReference>
<dbReference type="AlphaFoldDB" id="A0A644TC41"/>
<dbReference type="EMBL" id="VSSQ01000025">
    <property type="protein sequence ID" value="MPL64488.1"/>
    <property type="molecule type" value="Genomic_DNA"/>
</dbReference>
<dbReference type="PANTHER" id="PTHR43249">
    <property type="entry name" value="UDP-N-ACETYL-2-AMINO-2-DEOXY-D-GLUCURONATE OXIDASE"/>
    <property type="match status" value="1"/>
</dbReference>
<evidence type="ECO:0000313" key="3">
    <source>
        <dbReference type="EMBL" id="MPL64488.1"/>
    </source>
</evidence>
<proteinExistence type="predicted"/>
<name>A0A644TC41_9ZZZZ</name>